<dbReference type="Proteomes" id="UP000886998">
    <property type="component" value="Unassembled WGS sequence"/>
</dbReference>
<dbReference type="EMBL" id="BMAV01027810">
    <property type="protein sequence ID" value="GFS62430.1"/>
    <property type="molecule type" value="Genomic_DNA"/>
</dbReference>
<accession>A0A8X6IVF8</accession>
<comment type="caution">
    <text evidence="1">The sequence shown here is derived from an EMBL/GenBank/DDBJ whole genome shotgun (WGS) entry which is preliminary data.</text>
</comment>
<sequence>MPRGRLFWRAFVHGRDPKGKAQPRRRLGIAGAQRIGEQFSRAGAFLGQQECGPANNADQDATSLLSAITLDNARRSVFLTINHAILVKAGSETPLVLESIRPEVYLYNKLPATDLDKVKKAH</sequence>
<gene>
    <name evidence="1" type="ORF">TNIN_296441</name>
</gene>
<evidence type="ECO:0000313" key="2">
    <source>
        <dbReference type="Proteomes" id="UP000886998"/>
    </source>
</evidence>
<dbReference type="AlphaFoldDB" id="A0A8X6IVF8"/>
<protein>
    <submittedName>
        <fullName evidence="1">Uncharacterized protein</fullName>
    </submittedName>
</protein>
<name>A0A8X6IVF8_9ARAC</name>
<keyword evidence="2" id="KW-1185">Reference proteome</keyword>
<proteinExistence type="predicted"/>
<organism evidence="1 2">
    <name type="scientific">Trichonephila inaurata madagascariensis</name>
    <dbReference type="NCBI Taxonomy" id="2747483"/>
    <lineage>
        <taxon>Eukaryota</taxon>
        <taxon>Metazoa</taxon>
        <taxon>Ecdysozoa</taxon>
        <taxon>Arthropoda</taxon>
        <taxon>Chelicerata</taxon>
        <taxon>Arachnida</taxon>
        <taxon>Araneae</taxon>
        <taxon>Araneomorphae</taxon>
        <taxon>Entelegynae</taxon>
        <taxon>Araneoidea</taxon>
        <taxon>Nephilidae</taxon>
        <taxon>Trichonephila</taxon>
        <taxon>Trichonephila inaurata</taxon>
    </lineage>
</organism>
<reference evidence="1" key="1">
    <citation type="submission" date="2020-08" db="EMBL/GenBank/DDBJ databases">
        <title>Multicomponent nature underlies the extraordinary mechanical properties of spider dragline silk.</title>
        <authorList>
            <person name="Kono N."/>
            <person name="Nakamura H."/>
            <person name="Mori M."/>
            <person name="Yoshida Y."/>
            <person name="Ohtoshi R."/>
            <person name="Malay A.D."/>
            <person name="Moran D.A.P."/>
            <person name="Tomita M."/>
            <person name="Numata K."/>
            <person name="Arakawa K."/>
        </authorList>
    </citation>
    <scope>NUCLEOTIDE SEQUENCE</scope>
</reference>
<evidence type="ECO:0000313" key="1">
    <source>
        <dbReference type="EMBL" id="GFS62430.1"/>
    </source>
</evidence>